<keyword evidence="2" id="KW-1185">Reference proteome</keyword>
<sequence>MSLWRLLLASHSIQLFQLPAYGGLLARTLGLGVLSRIRREIYHFSGLHLSVSCIRVVNSDGAPAKKQNSSLKRPEGLFTGLARATYAVPKPRHKLHFGMKSDDEARRIHRQATRPIYPMVLAIVAKIIARDAGGETDQS</sequence>
<accession>A0ACD1HGM4</accession>
<reference evidence="1" key="1">
    <citation type="submission" date="2018-02" db="EMBL/GenBank/DDBJ databases">
        <title>The genomes of Aspergillus section Nigri reveals drivers in fungal speciation.</title>
        <authorList>
            <consortium name="DOE Joint Genome Institute"/>
            <person name="Vesth T.C."/>
            <person name="Nybo J."/>
            <person name="Theobald S."/>
            <person name="Brandl J."/>
            <person name="Frisvad J.C."/>
            <person name="Nielsen K.F."/>
            <person name="Lyhne E.K."/>
            <person name="Kogle M.E."/>
            <person name="Kuo A."/>
            <person name="Riley R."/>
            <person name="Clum A."/>
            <person name="Nolan M."/>
            <person name="Lipzen A."/>
            <person name="Salamov A."/>
            <person name="Henrissat B."/>
            <person name="Wiebenga A."/>
            <person name="De vries R.P."/>
            <person name="Grigoriev I.V."/>
            <person name="Mortensen U.H."/>
            <person name="Andersen M.R."/>
            <person name="Baker S.E."/>
        </authorList>
    </citation>
    <scope>NUCLEOTIDE SEQUENCE</scope>
    <source>
        <strain evidence="1">CBS 121060</strain>
    </source>
</reference>
<evidence type="ECO:0000313" key="1">
    <source>
        <dbReference type="EMBL" id="RAH72522.1"/>
    </source>
</evidence>
<dbReference type="EMBL" id="KZ824943">
    <property type="protein sequence ID" value="RAH72522.1"/>
    <property type="molecule type" value="Genomic_DNA"/>
</dbReference>
<proteinExistence type="predicted"/>
<gene>
    <name evidence="1" type="ORF">BO66DRAFT_389834</name>
</gene>
<name>A0ACD1HGM4_9EURO</name>
<protein>
    <submittedName>
        <fullName evidence="1">Uncharacterized protein</fullName>
    </submittedName>
</protein>
<dbReference type="Proteomes" id="UP000249661">
    <property type="component" value="Unassembled WGS sequence"/>
</dbReference>
<organism evidence="1 2">
    <name type="scientific">Aspergillus aculeatinus CBS 121060</name>
    <dbReference type="NCBI Taxonomy" id="1448322"/>
    <lineage>
        <taxon>Eukaryota</taxon>
        <taxon>Fungi</taxon>
        <taxon>Dikarya</taxon>
        <taxon>Ascomycota</taxon>
        <taxon>Pezizomycotina</taxon>
        <taxon>Eurotiomycetes</taxon>
        <taxon>Eurotiomycetidae</taxon>
        <taxon>Eurotiales</taxon>
        <taxon>Aspergillaceae</taxon>
        <taxon>Aspergillus</taxon>
        <taxon>Aspergillus subgen. Circumdati</taxon>
    </lineage>
</organism>
<evidence type="ECO:0000313" key="2">
    <source>
        <dbReference type="Proteomes" id="UP000249661"/>
    </source>
</evidence>